<dbReference type="EMBL" id="FOSK01000005">
    <property type="protein sequence ID" value="SFK44532.1"/>
    <property type="molecule type" value="Genomic_DNA"/>
</dbReference>
<gene>
    <name evidence="1" type="ORF">SAMN04488518_105132</name>
</gene>
<evidence type="ECO:0000313" key="1">
    <source>
        <dbReference type="EMBL" id="SFK44532.1"/>
    </source>
</evidence>
<evidence type="ECO:0000313" key="2">
    <source>
        <dbReference type="Proteomes" id="UP000199598"/>
    </source>
</evidence>
<proteinExistence type="predicted"/>
<reference evidence="1 2" key="1">
    <citation type="submission" date="2016-10" db="EMBL/GenBank/DDBJ databases">
        <authorList>
            <person name="Varghese N."/>
            <person name="Submissions S."/>
        </authorList>
    </citation>
    <scope>NUCLEOTIDE SEQUENCE [LARGE SCALE GENOMIC DNA]</scope>
    <source>
        <strain evidence="1 2">DSM 16392</strain>
    </source>
</reference>
<organism evidence="1 2">
    <name type="scientific">Pseudovibrio ascidiaceicola</name>
    <dbReference type="NCBI Taxonomy" id="285279"/>
    <lineage>
        <taxon>Bacteria</taxon>
        <taxon>Pseudomonadati</taxon>
        <taxon>Pseudomonadota</taxon>
        <taxon>Alphaproteobacteria</taxon>
        <taxon>Hyphomicrobiales</taxon>
        <taxon>Stappiaceae</taxon>
        <taxon>Pseudovibrio</taxon>
    </lineage>
</organism>
<comment type="caution">
    <text evidence="1">The sequence shown here is derived from an EMBL/GenBank/DDBJ whole genome shotgun (WGS) entry which is preliminary data.</text>
</comment>
<dbReference type="Proteomes" id="UP000199598">
    <property type="component" value="Unassembled WGS sequence"/>
</dbReference>
<accession>A0A1I3ZKE8</accession>
<name>A0A1I3ZKE8_9HYPH</name>
<keyword evidence="2" id="KW-1185">Reference proteome</keyword>
<sequence>MSHIVSRGLRLSDFSRLSKARFSDRLYVFFGGSRLSFIREVGFFGPLIITSVLWFG</sequence>
<protein>
    <submittedName>
        <fullName evidence="1">Uncharacterized protein</fullName>
    </submittedName>
</protein>